<evidence type="ECO:0000313" key="3">
    <source>
        <dbReference type="Proteomes" id="UP000017837"/>
    </source>
</evidence>
<dbReference type="eggNOG" id="COG3677">
    <property type="taxonomic scope" value="Bacteria"/>
</dbReference>
<dbReference type="InterPro" id="IPR053164">
    <property type="entry name" value="IS1016-like_transposase"/>
</dbReference>
<keyword evidence="3" id="KW-1185">Reference proteome</keyword>
<dbReference type="InterPro" id="IPR024445">
    <property type="entry name" value="Tnp_ISXO2-like"/>
</dbReference>
<organism evidence="2 3">
    <name type="scientific">Asticcacaulis benevestitus DSM 16100 = ATCC BAA-896</name>
    <dbReference type="NCBI Taxonomy" id="1121022"/>
    <lineage>
        <taxon>Bacteria</taxon>
        <taxon>Pseudomonadati</taxon>
        <taxon>Pseudomonadota</taxon>
        <taxon>Alphaproteobacteria</taxon>
        <taxon>Caulobacterales</taxon>
        <taxon>Caulobacteraceae</taxon>
        <taxon>Asticcacaulis</taxon>
    </lineage>
</organism>
<dbReference type="InterPro" id="IPR024442">
    <property type="entry name" value="Transposase_Zn_ribbon"/>
</dbReference>
<name>V4PY59_9CAUL</name>
<evidence type="ECO:0000259" key="1">
    <source>
        <dbReference type="SMART" id="SM01126"/>
    </source>
</evidence>
<dbReference type="Pfam" id="PF12760">
    <property type="entry name" value="Zn_ribbon_IS1595"/>
    <property type="match status" value="1"/>
</dbReference>
<dbReference type="NCBIfam" id="NF033547">
    <property type="entry name" value="transpos_IS1595"/>
    <property type="match status" value="1"/>
</dbReference>
<dbReference type="Pfam" id="PF12762">
    <property type="entry name" value="DDE_Tnp_IS1595"/>
    <property type="match status" value="1"/>
</dbReference>
<comment type="caution">
    <text evidence="2">The sequence shown here is derived from an EMBL/GenBank/DDBJ whole genome shotgun (WGS) entry which is preliminary data.</text>
</comment>
<reference evidence="2 3" key="1">
    <citation type="journal article" date="2014" name="Nature">
        <title>Sequential evolution of bacterial morphology by co-option of a developmental regulator.</title>
        <authorList>
            <person name="Jiang C."/>
            <person name="Brown P.J."/>
            <person name="Ducret A."/>
            <person name="Brun Y.V."/>
        </authorList>
    </citation>
    <scope>NUCLEOTIDE SEQUENCE [LARGE SCALE GENOMIC DNA]</scope>
    <source>
        <strain evidence="2 3">DSM 16100</strain>
    </source>
</reference>
<dbReference type="PANTHER" id="PTHR47163:SF2">
    <property type="entry name" value="SI:DKEY-17M8.2"/>
    <property type="match status" value="1"/>
</dbReference>
<dbReference type="AlphaFoldDB" id="V4PY59"/>
<evidence type="ECO:0000313" key="2">
    <source>
        <dbReference type="EMBL" id="ESQ90515.1"/>
    </source>
</evidence>
<proteinExistence type="predicted"/>
<gene>
    <name evidence="2" type="ORF">ABENE_12395</name>
</gene>
<dbReference type="PATRIC" id="fig|1121022.4.peg.2513"/>
<feature type="domain" description="ISXO2-like transposase" evidence="1">
    <location>
        <begin position="129"/>
        <end position="274"/>
    </location>
</feature>
<dbReference type="OrthoDB" id="271821at2"/>
<dbReference type="EMBL" id="AWGB01000023">
    <property type="protein sequence ID" value="ESQ90515.1"/>
    <property type="molecule type" value="Genomic_DNA"/>
</dbReference>
<accession>V4PY59</accession>
<protein>
    <recommendedName>
        <fullName evidence="1">ISXO2-like transposase domain-containing protein</fullName>
    </recommendedName>
</protein>
<dbReference type="SMART" id="SM01126">
    <property type="entry name" value="DDE_Tnp_IS1595"/>
    <property type="match status" value="1"/>
</dbReference>
<dbReference type="PANTHER" id="PTHR47163">
    <property type="entry name" value="DDE_TNP_IS1595 DOMAIN-CONTAINING PROTEIN"/>
    <property type="match status" value="1"/>
</dbReference>
<sequence length="307" mass="34199">MSSYDLTAKIFQDADAAREHLEALRWPSGAVCPHCGCLGATELKGSKHRAGVYQCNECREQFTVTVGTVFERSKISLNKWLLATHLLCASKKGMSAHQIGRMLGVTYKTAWFMCHRIREAMNGEGFSGPMGGQNKVVEVDETYVGGKAKNRAHREPAPKKAVVALVERDGAVKSFHVANVTGATLRPIIVKHVSRKSMLMTDEAAVYTKIGQEFANHGTVNHSAGEYTRKGHFYHSNTVENFFSIFKRGVIGTYHHLSEAHIGRYCAEFDFRYNTRKENDVVRTEIALRGIAGKRLTYRRAGEPAYA</sequence>
<dbReference type="Proteomes" id="UP000017837">
    <property type="component" value="Unassembled WGS sequence"/>
</dbReference>
<dbReference type="RefSeq" id="WP_018082793.1">
    <property type="nucleotide sequence ID" value="NZ_AQWM01000018.1"/>
</dbReference>
<dbReference type="STRING" id="1121022.GCA_000376105_03123"/>